<proteinExistence type="predicted"/>
<organism evidence="1 2">
    <name type="scientific">Chitinimonas prasina</name>
    <dbReference type="NCBI Taxonomy" id="1434937"/>
    <lineage>
        <taxon>Bacteria</taxon>
        <taxon>Pseudomonadati</taxon>
        <taxon>Pseudomonadota</taxon>
        <taxon>Betaproteobacteria</taxon>
        <taxon>Neisseriales</taxon>
        <taxon>Chitinibacteraceae</taxon>
        <taxon>Chitinimonas</taxon>
    </lineage>
</organism>
<dbReference type="SUPFAM" id="SSF55469">
    <property type="entry name" value="FMN-dependent nitroreductase-like"/>
    <property type="match status" value="1"/>
</dbReference>
<reference evidence="2" key="1">
    <citation type="journal article" date="2019" name="Int. J. Syst. Evol. Microbiol.">
        <title>The Global Catalogue of Microorganisms (GCM) 10K type strain sequencing project: providing services to taxonomists for standard genome sequencing and annotation.</title>
        <authorList>
            <consortium name="The Broad Institute Genomics Platform"/>
            <consortium name="The Broad Institute Genome Sequencing Center for Infectious Disease"/>
            <person name="Wu L."/>
            <person name="Ma J."/>
        </authorList>
    </citation>
    <scope>NUCLEOTIDE SEQUENCE [LARGE SCALE GENOMIC DNA]</scope>
    <source>
        <strain evidence="2">NBRC 110044</strain>
    </source>
</reference>
<name>A0ABQ5YAD6_9NEIS</name>
<dbReference type="EMBL" id="BSOG01000001">
    <property type="protein sequence ID" value="GLR11769.1"/>
    <property type="molecule type" value="Genomic_DNA"/>
</dbReference>
<sequence>MNLHDTMLIAEKIKRAADLARLAPSSHNCQPWQVCSFEPDFYFTHLDLVPGAHRDLRQVLVLGLDRERCLTALPSLRREMRMSAGAFATLFYNFLRLQGVMVEARLVPEHSAALTELGALQLHHCEPLLVLLLGAVEQAPQAEALARLQQLVESRRTLRTPYKRPVRGGPAPSLPTVLPYRLQDDGPLRWTHCDNSIDIERLARFVGQYAERDFSDSRAWRETYRYIDFSARSGVIEGEGFNIQQLTGPLPAWKRWAYRAALAPALLPLTARFGLTRNIASQLGGLVRNSAALCYLSYAGSPARAAEQQLLAGEAMLDLWLAATDRGMALHPVSVVLQHSEIRERLECLLAEPDEIWFFARLGEPIQPPTTEFRYRRAVSPLAC</sequence>
<comment type="caution">
    <text evidence="1">The sequence shown here is derived from an EMBL/GenBank/DDBJ whole genome shotgun (WGS) entry which is preliminary data.</text>
</comment>
<dbReference type="Gene3D" id="3.40.109.10">
    <property type="entry name" value="NADH Oxidase"/>
    <property type="match status" value="1"/>
</dbReference>
<keyword evidence="2" id="KW-1185">Reference proteome</keyword>
<evidence type="ECO:0000313" key="2">
    <source>
        <dbReference type="Proteomes" id="UP001156706"/>
    </source>
</evidence>
<evidence type="ECO:0000313" key="1">
    <source>
        <dbReference type="EMBL" id="GLR11769.1"/>
    </source>
</evidence>
<dbReference type="InterPro" id="IPR000415">
    <property type="entry name" value="Nitroreductase-like"/>
</dbReference>
<gene>
    <name evidence="1" type="ORF">GCM10007907_05590</name>
</gene>
<protein>
    <submittedName>
        <fullName evidence="1">RedV protein</fullName>
    </submittedName>
</protein>
<dbReference type="Proteomes" id="UP001156706">
    <property type="component" value="Unassembled WGS sequence"/>
</dbReference>
<accession>A0ABQ5YAD6</accession>